<feature type="domain" description="Fido" evidence="5">
    <location>
        <begin position="103"/>
        <end position="259"/>
    </location>
</feature>
<dbReference type="InterPro" id="IPR003812">
    <property type="entry name" value="Fido"/>
</dbReference>
<protein>
    <recommendedName>
        <fullName evidence="8">Fido domain-containing protein</fullName>
    </recommendedName>
</protein>
<evidence type="ECO:0000313" key="7">
    <source>
        <dbReference type="Proteomes" id="UP000229916"/>
    </source>
</evidence>
<proteinExistence type="predicted"/>
<feature type="site" description="Important for autoinhibition of adenylyltransferase activity" evidence="3">
    <location>
        <position position="55"/>
    </location>
</feature>
<dbReference type="Gene3D" id="1.10.3290.10">
    <property type="entry name" value="Fido-like domain"/>
    <property type="match status" value="1"/>
</dbReference>
<evidence type="ECO:0000259" key="5">
    <source>
        <dbReference type="PROSITE" id="PS51459"/>
    </source>
</evidence>
<dbReference type="Gene3D" id="1.10.10.10">
    <property type="entry name" value="Winged helix-like DNA-binding domain superfamily/Winged helix DNA-binding domain"/>
    <property type="match status" value="1"/>
</dbReference>
<comment type="caution">
    <text evidence="6">The sequence shown here is derived from an EMBL/GenBank/DDBJ whole genome shotgun (WGS) entry which is preliminary data.</text>
</comment>
<dbReference type="PANTHER" id="PTHR13504:SF38">
    <property type="entry name" value="FIDO DOMAIN-CONTAINING PROTEIN"/>
    <property type="match status" value="1"/>
</dbReference>
<feature type="active site" evidence="1">
    <location>
        <position position="193"/>
    </location>
</feature>
<gene>
    <name evidence="6" type="ORF">COS81_03295</name>
</gene>
<feature type="domain" description="HTH arsR-type" evidence="4">
    <location>
        <begin position="276"/>
        <end position="355"/>
    </location>
</feature>
<sequence>MFSPKYTISNTILNNLTAIAEIRTIVGRSKVLPERETLLRRQAIEKMVHASVSIEGNLLAEFEVEKVLAGQKIRAGEKQILEVKNYEKALKKVWELAEVKNEITRADVLAVHKITTQDLVAKEKCGQFRLGPVYVANIDKLKNKEEIVYTAPVAQKVPVLIQDLLDWLSSQNKQNINRVIIAGLLHYQFVTIHPFSDGNGRLTRLLTHLYLAQHNFAFKHILVLEAYYNNDRKSYYQALDTGDNFEMRRKADLTFWLEYFTTGFLKEAEKVKQEILSMGFARSFPDGEQIFLDRGQIKIMDFIASMGKITSQDVMDILGIPKRTAQSKLRKLVENKIISKKGDGPSTFYTLKQSA</sequence>
<dbReference type="InterPro" id="IPR036388">
    <property type="entry name" value="WH-like_DNA-bd_sf"/>
</dbReference>
<dbReference type="InterPro" id="IPR036597">
    <property type="entry name" value="Fido-like_dom_sf"/>
</dbReference>
<reference evidence="7" key="1">
    <citation type="submission" date="2017-09" db="EMBL/GenBank/DDBJ databases">
        <title>Depth-based differentiation of microbial function through sediment-hosted aquifers and enrichment of novel symbionts in the deep terrestrial subsurface.</title>
        <authorList>
            <person name="Probst A.J."/>
            <person name="Ladd B."/>
            <person name="Jarett J.K."/>
            <person name="Geller-Mcgrath D.E."/>
            <person name="Sieber C.M.K."/>
            <person name="Emerson J.B."/>
            <person name="Anantharaman K."/>
            <person name="Thomas B.C."/>
            <person name="Malmstrom R."/>
            <person name="Stieglmeier M."/>
            <person name="Klingl A."/>
            <person name="Woyke T."/>
            <person name="Ryan C.M."/>
            <person name="Banfield J.F."/>
        </authorList>
    </citation>
    <scope>NUCLEOTIDE SEQUENCE [LARGE SCALE GENOMIC DNA]</scope>
</reference>
<evidence type="ECO:0000259" key="4">
    <source>
        <dbReference type="PROSITE" id="PS50987"/>
    </source>
</evidence>
<dbReference type="Pfam" id="PF02661">
    <property type="entry name" value="Fic"/>
    <property type="match status" value="1"/>
</dbReference>
<evidence type="ECO:0000256" key="2">
    <source>
        <dbReference type="PIRSR" id="PIRSR640198-2"/>
    </source>
</evidence>
<dbReference type="GO" id="GO:0003700">
    <property type="term" value="F:DNA-binding transcription factor activity"/>
    <property type="evidence" value="ECO:0007669"/>
    <property type="project" value="InterPro"/>
</dbReference>
<evidence type="ECO:0008006" key="8">
    <source>
        <dbReference type="Google" id="ProtNLM"/>
    </source>
</evidence>
<keyword evidence="2" id="KW-0067">ATP-binding</keyword>
<dbReference type="AlphaFoldDB" id="A0A2M7AML2"/>
<feature type="binding site" evidence="2">
    <location>
        <begin position="197"/>
        <end position="204"/>
    </location>
    <ligand>
        <name>ATP</name>
        <dbReference type="ChEBI" id="CHEBI:30616"/>
    </ligand>
</feature>
<evidence type="ECO:0000256" key="1">
    <source>
        <dbReference type="PIRSR" id="PIRSR640198-1"/>
    </source>
</evidence>
<evidence type="ECO:0000256" key="3">
    <source>
        <dbReference type="PIRSR" id="PIRSR640198-3"/>
    </source>
</evidence>
<dbReference type="InterPro" id="IPR040198">
    <property type="entry name" value="Fido_containing"/>
</dbReference>
<dbReference type="InterPro" id="IPR001845">
    <property type="entry name" value="HTH_ArsR_DNA-bd_dom"/>
</dbReference>
<dbReference type="PROSITE" id="PS50987">
    <property type="entry name" value="HTH_ARSR_2"/>
    <property type="match status" value="1"/>
</dbReference>
<organism evidence="6 7">
    <name type="scientific">candidate division WWE3 bacterium CG06_land_8_20_14_3_00_42_16</name>
    <dbReference type="NCBI Taxonomy" id="1975083"/>
    <lineage>
        <taxon>Bacteria</taxon>
        <taxon>Katanobacteria</taxon>
    </lineage>
</organism>
<keyword evidence="2" id="KW-0547">Nucleotide-binding</keyword>
<dbReference type="GO" id="GO:0005524">
    <property type="term" value="F:ATP binding"/>
    <property type="evidence" value="ECO:0007669"/>
    <property type="project" value="UniProtKB-KW"/>
</dbReference>
<dbReference type="SUPFAM" id="SSF46785">
    <property type="entry name" value="Winged helix' DNA-binding domain"/>
    <property type="match status" value="1"/>
</dbReference>
<dbReference type="Proteomes" id="UP000229916">
    <property type="component" value="Unassembled WGS sequence"/>
</dbReference>
<dbReference type="EMBL" id="PEWD01000065">
    <property type="protein sequence ID" value="PIU68613.1"/>
    <property type="molecule type" value="Genomic_DNA"/>
</dbReference>
<dbReference type="PROSITE" id="PS51459">
    <property type="entry name" value="FIDO"/>
    <property type="match status" value="1"/>
</dbReference>
<name>A0A2M7AML2_UNCKA</name>
<dbReference type="SUPFAM" id="SSF140931">
    <property type="entry name" value="Fic-like"/>
    <property type="match status" value="1"/>
</dbReference>
<dbReference type="PANTHER" id="PTHR13504">
    <property type="entry name" value="FIDO DOMAIN-CONTAINING PROTEIN DDB_G0283145"/>
    <property type="match status" value="1"/>
</dbReference>
<evidence type="ECO:0000313" key="6">
    <source>
        <dbReference type="EMBL" id="PIU68613.1"/>
    </source>
</evidence>
<dbReference type="InterPro" id="IPR036390">
    <property type="entry name" value="WH_DNA-bd_sf"/>
</dbReference>
<feature type="binding site" evidence="2">
    <location>
        <begin position="235"/>
        <end position="236"/>
    </location>
    <ligand>
        <name>ATP</name>
        <dbReference type="ChEBI" id="CHEBI:30616"/>
    </ligand>
</feature>
<accession>A0A2M7AML2</accession>